<dbReference type="InterPro" id="IPR036390">
    <property type="entry name" value="WH_DNA-bd_sf"/>
</dbReference>
<dbReference type="InterPro" id="IPR036388">
    <property type="entry name" value="WH-like_DNA-bd_sf"/>
</dbReference>
<dbReference type="GO" id="GO:0003677">
    <property type="term" value="F:DNA binding"/>
    <property type="evidence" value="ECO:0007669"/>
    <property type="project" value="UniProtKB-KW"/>
</dbReference>
<sequence length="255" mass="27864">MRTNQKLTPTSETAKKTLGLLDILSKGKREWTAAEVAKEANLPHSTAFRLLSTLEELRFIEYDAESRRYQLGLKLLELGHLVSQRLDLPSRAMPFLKELAEESGETAHLSIRDGDCGVFIAKVDGEHSVRMHTPLGRRVPLHAGASMKSLMADLSDEEISAYIAMRAQAGTPISDPGRLHEQVRFIREHGYCSTIAEQTPGAAGVGAPVRNHAGEVVAALTISGPESRFTEENIQRFSALVTRAAAGLSRRLGNV</sequence>
<feature type="domain" description="IclR-ED" evidence="5">
    <location>
        <begin position="74"/>
        <end position="254"/>
    </location>
</feature>
<dbReference type="SUPFAM" id="SSF46785">
    <property type="entry name" value="Winged helix' DNA-binding domain"/>
    <property type="match status" value="1"/>
</dbReference>
<evidence type="ECO:0000256" key="3">
    <source>
        <dbReference type="ARBA" id="ARBA00023163"/>
    </source>
</evidence>
<protein>
    <submittedName>
        <fullName evidence="6">IclR family transcriptional regulator</fullName>
    </submittedName>
</protein>
<dbReference type="AlphaFoldDB" id="A0A853FZG7"/>
<evidence type="ECO:0000256" key="2">
    <source>
        <dbReference type="ARBA" id="ARBA00023125"/>
    </source>
</evidence>
<dbReference type="Pfam" id="PF01614">
    <property type="entry name" value="IclR_C"/>
    <property type="match status" value="1"/>
</dbReference>
<keyword evidence="7" id="KW-1185">Reference proteome</keyword>
<dbReference type="PROSITE" id="PS51078">
    <property type="entry name" value="ICLR_ED"/>
    <property type="match status" value="1"/>
</dbReference>
<dbReference type="PROSITE" id="PS51077">
    <property type="entry name" value="HTH_ICLR"/>
    <property type="match status" value="1"/>
</dbReference>
<dbReference type="InterPro" id="IPR029016">
    <property type="entry name" value="GAF-like_dom_sf"/>
</dbReference>
<dbReference type="InterPro" id="IPR050707">
    <property type="entry name" value="HTH_MetabolicPath_Reg"/>
</dbReference>
<dbReference type="EMBL" id="JACCEM010000012">
    <property type="protein sequence ID" value="NYT51505.1"/>
    <property type="molecule type" value="Genomic_DNA"/>
</dbReference>
<gene>
    <name evidence="6" type="ORF">H0A72_19510</name>
</gene>
<dbReference type="Pfam" id="PF09339">
    <property type="entry name" value="HTH_IclR"/>
    <property type="match status" value="1"/>
</dbReference>
<accession>A0A853FZG7</accession>
<dbReference type="InterPro" id="IPR005471">
    <property type="entry name" value="Tscrpt_reg_IclR_N"/>
</dbReference>
<keyword evidence="3" id="KW-0804">Transcription</keyword>
<organism evidence="6 7">
    <name type="scientific">Parapusillimonas granuli</name>
    <dbReference type="NCBI Taxonomy" id="380911"/>
    <lineage>
        <taxon>Bacteria</taxon>
        <taxon>Pseudomonadati</taxon>
        <taxon>Pseudomonadota</taxon>
        <taxon>Betaproteobacteria</taxon>
        <taxon>Burkholderiales</taxon>
        <taxon>Alcaligenaceae</taxon>
        <taxon>Parapusillimonas</taxon>
    </lineage>
</organism>
<dbReference type="SUPFAM" id="SSF55781">
    <property type="entry name" value="GAF domain-like"/>
    <property type="match status" value="1"/>
</dbReference>
<evidence type="ECO:0000256" key="1">
    <source>
        <dbReference type="ARBA" id="ARBA00023015"/>
    </source>
</evidence>
<dbReference type="Proteomes" id="UP000559809">
    <property type="component" value="Unassembled WGS sequence"/>
</dbReference>
<dbReference type="PANTHER" id="PTHR30136">
    <property type="entry name" value="HELIX-TURN-HELIX TRANSCRIPTIONAL REGULATOR, ICLR FAMILY"/>
    <property type="match status" value="1"/>
</dbReference>
<evidence type="ECO:0000313" key="7">
    <source>
        <dbReference type="Proteomes" id="UP000559809"/>
    </source>
</evidence>
<dbReference type="PANTHER" id="PTHR30136:SF35">
    <property type="entry name" value="HTH-TYPE TRANSCRIPTIONAL REGULATOR RV1719"/>
    <property type="match status" value="1"/>
</dbReference>
<proteinExistence type="predicted"/>
<feature type="domain" description="HTH iclR-type" evidence="4">
    <location>
        <begin position="11"/>
        <end position="73"/>
    </location>
</feature>
<evidence type="ECO:0000259" key="5">
    <source>
        <dbReference type="PROSITE" id="PS51078"/>
    </source>
</evidence>
<reference evidence="6 7" key="1">
    <citation type="submission" date="2020-07" db="EMBL/GenBank/DDBJ databases">
        <title>Taxonomic revisions and descriptions of new bacterial species based on genomic comparisons in the high-G+C-content subgroup of the family Alcaligenaceae.</title>
        <authorList>
            <person name="Szabo A."/>
            <person name="Felfoldi T."/>
        </authorList>
    </citation>
    <scope>NUCLEOTIDE SEQUENCE [LARGE SCALE GENOMIC DNA]</scope>
    <source>
        <strain evidence="6 7">LMG 24012</strain>
    </source>
</reference>
<keyword evidence="2" id="KW-0238">DNA-binding</keyword>
<dbReference type="FunFam" id="1.10.10.10:FF:000056">
    <property type="entry name" value="IclR family transcriptional regulator"/>
    <property type="match status" value="1"/>
</dbReference>
<dbReference type="Gene3D" id="1.10.10.10">
    <property type="entry name" value="Winged helix-like DNA-binding domain superfamily/Winged helix DNA-binding domain"/>
    <property type="match status" value="1"/>
</dbReference>
<dbReference type="RefSeq" id="WP_180158182.1">
    <property type="nucleotide sequence ID" value="NZ_JACCEM010000012.1"/>
</dbReference>
<keyword evidence="1" id="KW-0805">Transcription regulation</keyword>
<evidence type="ECO:0000313" key="6">
    <source>
        <dbReference type="EMBL" id="NYT51505.1"/>
    </source>
</evidence>
<dbReference type="Gene3D" id="3.30.450.40">
    <property type="match status" value="1"/>
</dbReference>
<name>A0A853FZG7_9BURK</name>
<dbReference type="SMART" id="SM00346">
    <property type="entry name" value="HTH_ICLR"/>
    <property type="match status" value="1"/>
</dbReference>
<dbReference type="GO" id="GO:0003700">
    <property type="term" value="F:DNA-binding transcription factor activity"/>
    <property type="evidence" value="ECO:0007669"/>
    <property type="project" value="TreeGrafter"/>
</dbReference>
<dbReference type="GO" id="GO:0045892">
    <property type="term" value="P:negative regulation of DNA-templated transcription"/>
    <property type="evidence" value="ECO:0007669"/>
    <property type="project" value="TreeGrafter"/>
</dbReference>
<dbReference type="InterPro" id="IPR014757">
    <property type="entry name" value="Tscrpt_reg_IclR_C"/>
</dbReference>
<comment type="caution">
    <text evidence="6">The sequence shown here is derived from an EMBL/GenBank/DDBJ whole genome shotgun (WGS) entry which is preliminary data.</text>
</comment>
<evidence type="ECO:0000259" key="4">
    <source>
        <dbReference type="PROSITE" id="PS51077"/>
    </source>
</evidence>